<accession>A0ABP4YPI4</accession>
<dbReference type="Pfam" id="PF00583">
    <property type="entry name" value="Acetyltransf_1"/>
    <property type="match status" value="1"/>
</dbReference>
<evidence type="ECO:0000256" key="1">
    <source>
        <dbReference type="ARBA" id="ARBA00022679"/>
    </source>
</evidence>
<name>A0ABP4YPI4_9ACTN</name>
<organism evidence="4 5">
    <name type="scientific">Luedemannella flava</name>
    <dbReference type="NCBI Taxonomy" id="349316"/>
    <lineage>
        <taxon>Bacteria</taxon>
        <taxon>Bacillati</taxon>
        <taxon>Actinomycetota</taxon>
        <taxon>Actinomycetes</taxon>
        <taxon>Micromonosporales</taxon>
        <taxon>Micromonosporaceae</taxon>
        <taxon>Luedemannella</taxon>
    </lineage>
</organism>
<dbReference type="EMBL" id="BAAALT010000198">
    <property type="protein sequence ID" value="GAA1823011.1"/>
    <property type="molecule type" value="Genomic_DNA"/>
</dbReference>
<feature type="domain" description="N-acetyltransferase" evidence="3">
    <location>
        <begin position="5"/>
        <end position="168"/>
    </location>
</feature>
<dbReference type="CDD" id="cd04301">
    <property type="entry name" value="NAT_SF"/>
    <property type="match status" value="1"/>
</dbReference>
<dbReference type="RefSeq" id="WP_344137009.1">
    <property type="nucleotide sequence ID" value="NZ_BAAALT010000198.1"/>
</dbReference>
<dbReference type="InterPro" id="IPR000182">
    <property type="entry name" value="GNAT_dom"/>
</dbReference>
<protein>
    <submittedName>
        <fullName evidence="4">GNAT family N-acetyltransferase</fullName>
    </submittedName>
</protein>
<keyword evidence="5" id="KW-1185">Reference proteome</keyword>
<evidence type="ECO:0000313" key="4">
    <source>
        <dbReference type="EMBL" id="GAA1823011.1"/>
    </source>
</evidence>
<dbReference type="PROSITE" id="PS51186">
    <property type="entry name" value="GNAT"/>
    <property type="match status" value="1"/>
</dbReference>
<dbReference type="Gene3D" id="3.40.630.30">
    <property type="match status" value="1"/>
</dbReference>
<reference evidence="5" key="1">
    <citation type="journal article" date="2019" name="Int. J. Syst. Evol. Microbiol.">
        <title>The Global Catalogue of Microorganisms (GCM) 10K type strain sequencing project: providing services to taxonomists for standard genome sequencing and annotation.</title>
        <authorList>
            <consortium name="The Broad Institute Genomics Platform"/>
            <consortium name="The Broad Institute Genome Sequencing Center for Infectious Disease"/>
            <person name="Wu L."/>
            <person name="Ma J."/>
        </authorList>
    </citation>
    <scope>NUCLEOTIDE SEQUENCE [LARGE SCALE GENOMIC DNA]</scope>
    <source>
        <strain evidence="5">JCM 13250</strain>
    </source>
</reference>
<keyword evidence="2" id="KW-0012">Acyltransferase</keyword>
<sequence>MTPDIRIRRIRADEWPQLRELRLEALKDTPTAFAERYDDAVRQPDEFWMGRAARGAASIEAATFVAVTHGAFVGMTVAILDGPVTSLVGVYVSPPWRGRPRGVISALFDAAVGWAREADPARRVLLHVTEVNERAAAFYRRYGFVPTGVTVPYPLDPGITEIEMELPA</sequence>
<gene>
    <name evidence="4" type="ORF">GCM10009682_49160</name>
</gene>
<keyword evidence="1" id="KW-0808">Transferase</keyword>
<evidence type="ECO:0000313" key="5">
    <source>
        <dbReference type="Proteomes" id="UP001500218"/>
    </source>
</evidence>
<evidence type="ECO:0000259" key="3">
    <source>
        <dbReference type="PROSITE" id="PS51186"/>
    </source>
</evidence>
<dbReference type="InterPro" id="IPR016181">
    <property type="entry name" value="Acyl_CoA_acyltransferase"/>
</dbReference>
<evidence type="ECO:0000256" key="2">
    <source>
        <dbReference type="ARBA" id="ARBA00023315"/>
    </source>
</evidence>
<proteinExistence type="predicted"/>
<comment type="caution">
    <text evidence="4">The sequence shown here is derived from an EMBL/GenBank/DDBJ whole genome shotgun (WGS) entry which is preliminary data.</text>
</comment>
<dbReference type="SUPFAM" id="SSF55729">
    <property type="entry name" value="Acyl-CoA N-acyltransferases (Nat)"/>
    <property type="match status" value="1"/>
</dbReference>
<dbReference type="PANTHER" id="PTHR43877">
    <property type="entry name" value="AMINOALKYLPHOSPHONATE N-ACETYLTRANSFERASE-RELATED-RELATED"/>
    <property type="match status" value="1"/>
</dbReference>
<dbReference type="InterPro" id="IPR050832">
    <property type="entry name" value="Bact_Acetyltransf"/>
</dbReference>
<dbReference type="Proteomes" id="UP001500218">
    <property type="component" value="Unassembled WGS sequence"/>
</dbReference>